<keyword evidence="5" id="KW-1133">Transmembrane helix</keyword>
<feature type="region of interest" description="Disordered" evidence="4">
    <location>
        <begin position="784"/>
        <end position="867"/>
    </location>
</feature>
<feature type="domain" description="FtsK" evidence="6">
    <location>
        <begin position="463"/>
        <end position="662"/>
    </location>
</feature>
<keyword evidence="5" id="KW-0472">Membrane</keyword>
<dbReference type="PANTHER" id="PTHR22683:SF1">
    <property type="entry name" value="TYPE VII SECRETION SYSTEM PROTEIN ESSC"/>
    <property type="match status" value="1"/>
</dbReference>
<comment type="caution">
    <text evidence="7">The sequence shown here is derived from an EMBL/GenBank/DDBJ whole genome shotgun (WGS) entry which is preliminary data.</text>
</comment>
<feature type="binding site" evidence="3">
    <location>
        <begin position="900"/>
        <end position="907"/>
    </location>
    <ligand>
        <name>ATP</name>
        <dbReference type="ChEBI" id="CHEBI:30616"/>
    </ligand>
</feature>
<feature type="domain" description="FtsK" evidence="6">
    <location>
        <begin position="884"/>
        <end position="1073"/>
    </location>
</feature>
<feature type="binding site" evidence="3">
    <location>
        <begin position="483"/>
        <end position="490"/>
    </location>
    <ligand>
        <name>ATP</name>
        <dbReference type="ChEBI" id="CHEBI:30616"/>
    </ligand>
</feature>
<dbReference type="PROSITE" id="PS50901">
    <property type="entry name" value="FTSK"/>
    <property type="match status" value="2"/>
</dbReference>
<protein>
    <recommendedName>
        <fullName evidence="6">FtsK domain-containing protein</fullName>
    </recommendedName>
</protein>
<evidence type="ECO:0000256" key="1">
    <source>
        <dbReference type="ARBA" id="ARBA00022741"/>
    </source>
</evidence>
<accession>A0A426TTA3</accession>
<feature type="transmembrane region" description="Helical" evidence="5">
    <location>
        <begin position="37"/>
        <end position="55"/>
    </location>
</feature>
<dbReference type="Pfam" id="PF01580">
    <property type="entry name" value="FtsK_SpoIIIE"/>
    <property type="match status" value="3"/>
</dbReference>
<dbReference type="InterPro" id="IPR002543">
    <property type="entry name" value="FtsK_dom"/>
</dbReference>
<evidence type="ECO:0000259" key="6">
    <source>
        <dbReference type="PROSITE" id="PS50901"/>
    </source>
</evidence>
<name>A0A426TTA3_9CHLR</name>
<keyword evidence="2 3" id="KW-0067">ATP-binding</keyword>
<dbReference type="GO" id="GO:0005524">
    <property type="term" value="F:ATP binding"/>
    <property type="evidence" value="ECO:0007669"/>
    <property type="project" value="UniProtKB-UniRule"/>
</dbReference>
<keyword evidence="1 3" id="KW-0547">Nucleotide-binding</keyword>
<dbReference type="PANTHER" id="PTHR22683">
    <property type="entry name" value="SPORULATION PROTEIN RELATED"/>
    <property type="match status" value="1"/>
</dbReference>
<dbReference type="InterPro" id="IPR003593">
    <property type="entry name" value="AAA+_ATPase"/>
</dbReference>
<dbReference type="GO" id="GO:0003677">
    <property type="term" value="F:DNA binding"/>
    <property type="evidence" value="ECO:0007669"/>
    <property type="project" value="InterPro"/>
</dbReference>
<feature type="compositionally biased region" description="Basic and acidic residues" evidence="4">
    <location>
        <begin position="784"/>
        <end position="835"/>
    </location>
</feature>
<organism evidence="7 8">
    <name type="scientific">Candidatus Viridilinea halotolerans</name>
    <dbReference type="NCBI Taxonomy" id="2491704"/>
    <lineage>
        <taxon>Bacteria</taxon>
        <taxon>Bacillati</taxon>
        <taxon>Chloroflexota</taxon>
        <taxon>Chloroflexia</taxon>
        <taxon>Chloroflexales</taxon>
        <taxon>Chloroflexineae</taxon>
        <taxon>Oscillochloridaceae</taxon>
        <taxon>Candidatus Viridilinea</taxon>
    </lineage>
</organism>
<evidence type="ECO:0000256" key="3">
    <source>
        <dbReference type="PROSITE-ProRule" id="PRU00289"/>
    </source>
</evidence>
<dbReference type="Gene3D" id="3.40.50.300">
    <property type="entry name" value="P-loop containing nucleotide triphosphate hydrolases"/>
    <property type="match status" value="4"/>
</dbReference>
<evidence type="ECO:0000256" key="4">
    <source>
        <dbReference type="SAM" id="MobiDB-lite"/>
    </source>
</evidence>
<evidence type="ECO:0000256" key="5">
    <source>
        <dbReference type="SAM" id="Phobius"/>
    </source>
</evidence>
<reference evidence="7 8" key="1">
    <citation type="submission" date="2018-12" db="EMBL/GenBank/DDBJ databases">
        <title>Genome Sequence of Candidatus Viridilinea halotolerans isolated from saline sulfide-rich spring.</title>
        <authorList>
            <person name="Grouzdev D.S."/>
            <person name="Burganskaya E.I."/>
            <person name="Krutkina M.S."/>
            <person name="Sukhacheva M.V."/>
            <person name="Gorlenko V.M."/>
        </authorList>
    </citation>
    <scope>NUCLEOTIDE SEQUENCE [LARGE SCALE GENOMIC DNA]</scope>
    <source>
        <strain evidence="7">Chok-6</strain>
    </source>
</reference>
<feature type="compositionally biased region" description="Pro residues" evidence="4">
    <location>
        <begin position="841"/>
        <end position="862"/>
    </location>
</feature>
<dbReference type="Proteomes" id="UP000280307">
    <property type="component" value="Unassembled WGS sequence"/>
</dbReference>
<proteinExistence type="predicted"/>
<dbReference type="InterPro" id="IPR050206">
    <property type="entry name" value="FtsK/SpoIIIE/SftA"/>
</dbReference>
<keyword evidence="5" id="KW-0812">Transmembrane</keyword>
<evidence type="ECO:0000256" key="2">
    <source>
        <dbReference type="ARBA" id="ARBA00022840"/>
    </source>
</evidence>
<dbReference type="SMART" id="SM00382">
    <property type="entry name" value="AAA"/>
    <property type="match status" value="3"/>
</dbReference>
<evidence type="ECO:0000313" key="7">
    <source>
        <dbReference type="EMBL" id="RRR67648.1"/>
    </source>
</evidence>
<evidence type="ECO:0000313" key="8">
    <source>
        <dbReference type="Proteomes" id="UP000280307"/>
    </source>
</evidence>
<dbReference type="InterPro" id="IPR027417">
    <property type="entry name" value="P-loop_NTPase"/>
</dbReference>
<gene>
    <name evidence="7" type="ORF">EI684_18660</name>
</gene>
<dbReference type="EMBL" id="RSAS01000772">
    <property type="protein sequence ID" value="RRR67648.1"/>
    <property type="molecule type" value="Genomic_DNA"/>
</dbReference>
<sequence>MSTQSFNRPPRVRPHWHAEEVDLPEPPDPPDLPRTDWLTMMIPLMGAGIFAGTASINGTNPLFVAIPMGSMALMTLGAGLLNQRAAHQRATTNHAARKDFFEDHLVAGRNRLRRLYEQERAARGFIWPHPSELLLLAGATTSAATPEARLWERRPIDDDFLDLRVGAGNRPAASQARVTPPRPGGTVDQRLFTCAEEYATLRQVPVSVPLGRLGSLGLAGPRGPTTALVRALLWQAAVLHAPAELRIAALCEPTLAAEWEWLRWLPHTIPLSNDVAPGARMLAGNPHEAARLASDLLDQLSRRRERAAGASSPPLILPRLLLLVDGSALAQSYPAIAEVLRHGAPLGLTALLVAPTWPQLPEDCGAMLELEEQGARWVERGAQWPRERFTPDEADLALSDRLARRLAGLRLVESGGTQAIPRRVRLFDLLGITGADDLLPPRAWSQEWPKAWAPAPFGAAAENEPACLDLNEGRHGPHGIIAGATGAGKSVLLQSIIAALAATHPPERLQLLLIDFKGGAALMMFAPLPHTAGLVTDLEGRLAERAMTAIKSELRRRKGLLHDLATEHTCKIEHIADYRALAARAHLPPLPNLLIVVDEFDELARGNPEFVAELIRVVKQGRSLGVHLLVATQQPARAVSDEIRSQLSFFIALRLGDAEDSRTMLLKPDAAFLPTDLPGRAYMRASGEVRLLQVAQVTATYRPNEAQGPQVSFLRDGREERVGPEVVSTTSADEASDLDVLIHSLCTADRLRGPAFPNWAPARIWQPPLPTRLALGVVMFQENRRTEEQENRRTGEQRNRGTEEQRNRRTGEQENRGTGEQRNRGTEEQENRRAGEQISASPPPTSSPPASAPPASAPPASAPPASSSLRQAIGLLDLPQESRQEPLVVDFANGHLVVVGAPGSGKTTLLRSLVLGLAASHAPRDFWCYLVDAGGQGLGSLAGLPHVGAHIQAREAERVRRLLRWLEATLRERQELLRAADAPDLASYRAQTGLAMPALLLVIDKLAVLREELRDGSGDDALNEQLVRLLRMGSASGIYIALSGERANDLGYKLMALIETRIALRQPELYDYNELLGVRVSAQIPPTLAGRALIAHPDYGALDVQLALPDLSPSSLTGDAGGSALDGDLTQILRTAVVQVASQWATQRHPADPTPPPIELLPERIRRSELDAKGKAVPTATNGVAAPWGRESLGLDLAWLQLDNDTPHALVVGPRRSGKSNALLAAALGLAESSQPSEVAFYIIDSPRGGLRTLANLAHTAHYANDDTSASVLACALSAARTSAQATRRIILLDDYILCRERMRSQLAQNYGGPPNLLDSLLEIVQLGGQHGEHLLLAAGMSYPDDALLKALDACRAGLLLWPGRYDPGTRLLGVTLPLAEQRDTEQPPGRALLVREDQRQIVQVAFSG</sequence>
<dbReference type="SUPFAM" id="SSF52540">
    <property type="entry name" value="P-loop containing nucleoside triphosphate hydrolases"/>
    <property type="match status" value="3"/>
</dbReference>
<feature type="region of interest" description="Disordered" evidence="4">
    <location>
        <begin position="1"/>
        <end position="34"/>
    </location>
</feature>